<dbReference type="EMBL" id="KN716286">
    <property type="protein sequence ID" value="KJH47962.1"/>
    <property type="molecule type" value="Genomic_DNA"/>
</dbReference>
<feature type="region of interest" description="Disordered" evidence="8">
    <location>
        <begin position="132"/>
        <end position="209"/>
    </location>
</feature>
<dbReference type="GO" id="GO:0030992">
    <property type="term" value="C:intraciliary transport particle B"/>
    <property type="evidence" value="ECO:0007669"/>
    <property type="project" value="TreeGrafter"/>
</dbReference>
<evidence type="ECO:0000256" key="6">
    <source>
        <dbReference type="ARBA" id="ARBA00023273"/>
    </source>
</evidence>
<reference evidence="10" key="2">
    <citation type="journal article" date="2016" name="Sci. Rep.">
        <title>Dictyocaulus viviparus genome, variome and transcriptome elucidate lungworm biology and support future intervention.</title>
        <authorList>
            <person name="McNulty S.N."/>
            <person name="Strube C."/>
            <person name="Rosa B.A."/>
            <person name="Martin J.C."/>
            <person name="Tyagi R."/>
            <person name="Choi Y.J."/>
            <person name="Wang Q."/>
            <person name="Hallsworth Pepin K."/>
            <person name="Zhang X."/>
            <person name="Ozersky P."/>
            <person name="Wilson R.K."/>
            <person name="Sternberg P.W."/>
            <person name="Gasser R.B."/>
            <person name="Mitreva M."/>
        </authorList>
    </citation>
    <scope>NUCLEOTIDE SEQUENCE [LARGE SCALE GENOMIC DNA]</scope>
    <source>
        <strain evidence="10">HannoverDv2000</strain>
    </source>
</reference>
<evidence type="ECO:0000256" key="3">
    <source>
        <dbReference type="ARBA" id="ARBA00022794"/>
    </source>
</evidence>
<comment type="subcellular location">
    <subcellularLocation>
        <location evidence="1">Cell projection</location>
        <location evidence="1">Cilium</location>
    </subcellularLocation>
</comment>
<comment type="similarity">
    <text evidence="2">Belongs to the CLUAP1 family.</text>
</comment>
<evidence type="ECO:0008006" key="11">
    <source>
        <dbReference type="Google" id="ProtNLM"/>
    </source>
</evidence>
<evidence type="ECO:0000256" key="4">
    <source>
        <dbReference type="ARBA" id="ARBA00023054"/>
    </source>
</evidence>
<dbReference type="PANTHER" id="PTHR21547:SF0">
    <property type="entry name" value="CLUSTERIN-ASSOCIATED PROTEIN 1"/>
    <property type="match status" value="1"/>
</dbReference>
<organism evidence="9 10">
    <name type="scientific">Dictyocaulus viviparus</name>
    <name type="common">Bovine lungworm</name>
    <dbReference type="NCBI Taxonomy" id="29172"/>
    <lineage>
        <taxon>Eukaryota</taxon>
        <taxon>Metazoa</taxon>
        <taxon>Ecdysozoa</taxon>
        <taxon>Nematoda</taxon>
        <taxon>Chromadorea</taxon>
        <taxon>Rhabditida</taxon>
        <taxon>Rhabditina</taxon>
        <taxon>Rhabditomorpha</taxon>
        <taxon>Strongyloidea</taxon>
        <taxon>Metastrongylidae</taxon>
        <taxon>Dictyocaulus</taxon>
    </lineage>
</organism>
<keyword evidence="4 7" id="KW-0175">Coiled coil</keyword>
<dbReference type="OrthoDB" id="438545at2759"/>
<feature type="coiled-coil region" evidence="7">
    <location>
        <begin position="34"/>
        <end position="61"/>
    </location>
</feature>
<evidence type="ECO:0000256" key="5">
    <source>
        <dbReference type="ARBA" id="ARBA00023069"/>
    </source>
</evidence>
<keyword evidence="3" id="KW-0970">Cilium biogenesis/degradation</keyword>
<sequence>RATSRAIPLAEAEKIVQHSIEAIVADAEVITNKLSNVSNDEEALDEKITRKKREYEQMQKRYVKLQSFRPQYMDEYEKLESRLKDLYEIYVVKFRNLAYLQQLQLEIERADRNKQKESEKAMRQVVEKMRIELENPDEPTENDVPPINQARRNSSRKVFGNMTGAGMSDDEDDNGTDRHATNVLTDSDEDPKSLTGNQEVHDISSGDDF</sequence>
<proteinExistence type="inferred from homology"/>
<name>A0A0D8XVW7_DICVI</name>
<dbReference type="PANTHER" id="PTHR21547">
    <property type="entry name" value="CLUSTERIN ASSOCIATED PROTEIN 1"/>
    <property type="match status" value="1"/>
</dbReference>
<evidence type="ECO:0000256" key="8">
    <source>
        <dbReference type="SAM" id="MobiDB-lite"/>
    </source>
</evidence>
<protein>
    <recommendedName>
        <fullName evidence="11">Clusterin-associated protein 1</fullName>
    </recommendedName>
</protein>
<evidence type="ECO:0000313" key="10">
    <source>
        <dbReference type="Proteomes" id="UP000053766"/>
    </source>
</evidence>
<reference evidence="9 10" key="1">
    <citation type="submission" date="2013-11" db="EMBL/GenBank/DDBJ databases">
        <title>Draft genome of the bovine lungworm Dictyocaulus viviparus.</title>
        <authorList>
            <person name="Mitreva M."/>
        </authorList>
    </citation>
    <scope>NUCLEOTIDE SEQUENCE [LARGE SCALE GENOMIC DNA]</scope>
    <source>
        <strain evidence="9 10">HannoverDv2000</strain>
    </source>
</reference>
<dbReference type="GO" id="GO:0005929">
    <property type="term" value="C:cilium"/>
    <property type="evidence" value="ECO:0007669"/>
    <property type="project" value="UniProtKB-SubCell"/>
</dbReference>
<feature type="non-terminal residue" evidence="9">
    <location>
        <position position="1"/>
    </location>
</feature>
<keyword evidence="6" id="KW-0966">Cell projection</keyword>
<dbReference type="STRING" id="29172.A0A0D8XVW7"/>
<accession>A0A0D8XVW7</accession>
<evidence type="ECO:0000256" key="7">
    <source>
        <dbReference type="SAM" id="Coils"/>
    </source>
</evidence>
<dbReference type="AlphaFoldDB" id="A0A0D8XVW7"/>
<feature type="compositionally biased region" description="Basic and acidic residues" evidence="8">
    <location>
        <begin position="199"/>
        <end position="209"/>
    </location>
</feature>
<gene>
    <name evidence="9" type="ORF">DICVIV_05938</name>
</gene>
<keyword evidence="5" id="KW-0969">Cilium</keyword>
<evidence type="ECO:0000313" key="9">
    <source>
        <dbReference type="EMBL" id="KJH47962.1"/>
    </source>
</evidence>
<dbReference type="GO" id="GO:0060271">
    <property type="term" value="P:cilium assembly"/>
    <property type="evidence" value="ECO:0007669"/>
    <property type="project" value="TreeGrafter"/>
</dbReference>
<dbReference type="Pfam" id="PF10234">
    <property type="entry name" value="Cluap1"/>
    <property type="match status" value="1"/>
</dbReference>
<evidence type="ECO:0000256" key="2">
    <source>
        <dbReference type="ARBA" id="ARBA00008340"/>
    </source>
</evidence>
<dbReference type="InterPro" id="IPR019366">
    <property type="entry name" value="Clusterin-associated_protein-1"/>
</dbReference>
<dbReference type="GO" id="GO:0005815">
    <property type="term" value="C:microtubule organizing center"/>
    <property type="evidence" value="ECO:0007669"/>
    <property type="project" value="TreeGrafter"/>
</dbReference>
<dbReference type="Proteomes" id="UP000053766">
    <property type="component" value="Unassembled WGS sequence"/>
</dbReference>
<evidence type="ECO:0000256" key="1">
    <source>
        <dbReference type="ARBA" id="ARBA00004138"/>
    </source>
</evidence>
<keyword evidence="10" id="KW-1185">Reference proteome</keyword>